<keyword evidence="2" id="KW-1133">Transmembrane helix</keyword>
<feature type="transmembrane region" description="Helical" evidence="2">
    <location>
        <begin position="81"/>
        <end position="101"/>
    </location>
</feature>
<dbReference type="PaxDb" id="121845-A0A1S4EMQ1"/>
<protein>
    <submittedName>
        <fullName evidence="4">Uncharacterized protein LOC108253631</fullName>
    </submittedName>
</protein>
<feature type="region of interest" description="Disordered" evidence="1">
    <location>
        <begin position="1"/>
        <end position="27"/>
    </location>
</feature>
<dbReference type="GeneID" id="108253631"/>
<dbReference type="KEGG" id="dci:108253631"/>
<evidence type="ECO:0000256" key="1">
    <source>
        <dbReference type="SAM" id="MobiDB-lite"/>
    </source>
</evidence>
<organism evidence="3 4">
    <name type="scientific">Diaphorina citri</name>
    <name type="common">Asian citrus psyllid</name>
    <dbReference type="NCBI Taxonomy" id="121845"/>
    <lineage>
        <taxon>Eukaryota</taxon>
        <taxon>Metazoa</taxon>
        <taxon>Ecdysozoa</taxon>
        <taxon>Arthropoda</taxon>
        <taxon>Hexapoda</taxon>
        <taxon>Insecta</taxon>
        <taxon>Pterygota</taxon>
        <taxon>Neoptera</taxon>
        <taxon>Paraneoptera</taxon>
        <taxon>Hemiptera</taxon>
        <taxon>Sternorrhyncha</taxon>
        <taxon>Psylloidea</taxon>
        <taxon>Psyllidae</taxon>
        <taxon>Diaphorininae</taxon>
        <taxon>Diaphorina</taxon>
    </lineage>
</organism>
<keyword evidence="2" id="KW-0472">Membrane</keyword>
<evidence type="ECO:0000313" key="4">
    <source>
        <dbReference type="RefSeq" id="XP_017303460.1"/>
    </source>
</evidence>
<evidence type="ECO:0000256" key="2">
    <source>
        <dbReference type="SAM" id="Phobius"/>
    </source>
</evidence>
<sequence length="125" mass="13446">NELTRRKDSSDLLQDFEHNTPSSPSKKHLLGGKLYPFAVVLRLRVLQVLISNSINPPASLSPSKKHLLGGKLYPFAVVLRLRVLQIVCGISALVMGTVAFIEERGQFNLGVGIIAGLSTVIAAGT</sequence>
<dbReference type="RefSeq" id="XP_017303460.1">
    <property type="nucleotide sequence ID" value="XM_017447971.1"/>
</dbReference>
<name>A0A1S4EMQ1_DIACI</name>
<dbReference type="STRING" id="121845.A0A1S4EMQ1"/>
<evidence type="ECO:0000313" key="3">
    <source>
        <dbReference type="Proteomes" id="UP000079169"/>
    </source>
</evidence>
<dbReference type="AlphaFoldDB" id="A0A1S4EMQ1"/>
<feature type="compositionally biased region" description="Basic and acidic residues" evidence="1">
    <location>
        <begin position="1"/>
        <end position="18"/>
    </location>
</feature>
<accession>A0A1S4EMQ1</accession>
<gene>
    <name evidence="4" type="primary">LOC108253631</name>
</gene>
<keyword evidence="2" id="KW-0812">Transmembrane</keyword>
<keyword evidence="3" id="KW-1185">Reference proteome</keyword>
<feature type="transmembrane region" description="Helical" evidence="2">
    <location>
        <begin position="107"/>
        <end position="124"/>
    </location>
</feature>
<reference evidence="4" key="1">
    <citation type="submission" date="2025-08" db="UniProtKB">
        <authorList>
            <consortium name="RefSeq"/>
        </authorList>
    </citation>
    <scope>IDENTIFICATION</scope>
</reference>
<proteinExistence type="predicted"/>
<dbReference type="Proteomes" id="UP000079169">
    <property type="component" value="Unplaced"/>
</dbReference>
<feature type="non-terminal residue" evidence="4">
    <location>
        <position position="1"/>
    </location>
</feature>